<keyword evidence="1" id="KW-0677">Repeat</keyword>
<dbReference type="PANTHER" id="PTHR24171">
    <property type="entry name" value="ANKYRIN REPEAT DOMAIN-CONTAINING PROTEIN 39-RELATED"/>
    <property type="match status" value="1"/>
</dbReference>
<dbReference type="Pfam" id="PF12796">
    <property type="entry name" value="Ank_2"/>
    <property type="match status" value="1"/>
</dbReference>
<dbReference type="PROSITE" id="PS50297">
    <property type="entry name" value="ANK_REP_REGION"/>
    <property type="match status" value="1"/>
</dbReference>
<evidence type="ECO:0000256" key="2">
    <source>
        <dbReference type="ARBA" id="ARBA00023043"/>
    </source>
</evidence>
<dbReference type="Gene3D" id="1.25.40.20">
    <property type="entry name" value="Ankyrin repeat-containing domain"/>
    <property type="match status" value="1"/>
</dbReference>
<dbReference type="AlphaFoldDB" id="A0A7S2UTX1"/>
<dbReference type="PROSITE" id="PS50088">
    <property type="entry name" value="ANK_REPEAT"/>
    <property type="match status" value="1"/>
</dbReference>
<dbReference type="SUPFAM" id="SSF48403">
    <property type="entry name" value="Ankyrin repeat"/>
    <property type="match status" value="1"/>
</dbReference>
<name>A0A7S2UTX1_9STRA</name>
<gene>
    <name evidence="5" type="ORF">FJAP1339_LOCUS1633</name>
</gene>
<accession>A0A7S2UTX1</accession>
<feature type="region of interest" description="Disordered" evidence="4">
    <location>
        <begin position="157"/>
        <end position="188"/>
    </location>
</feature>
<organism evidence="5">
    <name type="scientific">Fibrocapsa japonica</name>
    <dbReference type="NCBI Taxonomy" id="94617"/>
    <lineage>
        <taxon>Eukaryota</taxon>
        <taxon>Sar</taxon>
        <taxon>Stramenopiles</taxon>
        <taxon>Ochrophyta</taxon>
        <taxon>Raphidophyceae</taxon>
        <taxon>Chattonellales</taxon>
        <taxon>Chattonellaceae</taxon>
        <taxon>Fibrocapsa</taxon>
    </lineage>
</organism>
<evidence type="ECO:0000256" key="3">
    <source>
        <dbReference type="PROSITE-ProRule" id="PRU00023"/>
    </source>
</evidence>
<evidence type="ECO:0000313" key="5">
    <source>
        <dbReference type="EMBL" id="CAD9859114.1"/>
    </source>
</evidence>
<dbReference type="GO" id="GO:0085020">
    <property type="term" value="P:protein K6-linked ubiquitination"/>
    <property type="evidence" value="ECO:0007669"/>
    <property type="project" value="TreeGrafter"/>
</dbReference>
<protein>
    <submittedName>
        <fullName evidence="5">Uncharacterized protein</fullName>
    </submittedName>
</protein>
<reference evidence="5" key="1">
    <citation type="submission" date="2021-01" db="EMBL/GenBank/DDBJ databases">
        <authorList>
            <person name="Corre E."/>
            <person name="Pelletier E."/>
            <person name="Niang G."/>
            <person name="Scheremetjew M."/>
            <person name="Finn R."/>
            <person name="Kale V."/>
            <person name="Holt S."/>
            <person name="Cochrane G."/>
            <person name="Meng A."/>
            <person name="Brown T."/>
            <person name="Cohen L."/>
        </authorList>
    </citation>
    <scope>NUCLEOTIDE SEQUENCE</scope>
    <source>
        <strain evidence="5">CCMP1661</strain>
    </source>
</reference>
<dbReference type="PANTHER" id="PTHR24171:SF8">
    <property type="entry name" value="BRCA1-ASSOCIATED RING DOMAIN PROTEIN 1"/>
    <property type="match status" value="1"/>
</dbReference>
<evidence type="ECO:0000256" key="1">
    <source>
        <dbReference type="ARBA" id="ARBA00022737"/>
    </source>
</evidence>
<dbReference type="GO" id="GO:0004842">
    <property type="term" value="F:ubiquitin-protein transferase activity"/>
    <property type="evidence" value="ECO:0007669"/>
    <property type="project" value="TreeGrafter"/>
</dbReference>
<feature type="region of interest" description="Disordered" evidence="4">
    <location>
        <begin position="31"/>
        <end position="53"/>
    </location>
</feature>
<evidence type="ECO:0000256" key="4">
    <source>
        <dbReference type="SAM" id="MobiDB-lite"/>
    </source>
</evidence>
<feature type="repeat" description="ANK" evidence="3">
    <location>
        <begin position="61"/>
        <end position="93"/>
    </location>
</feature>
<dbReference type="EMBL" id="HBHR01003536">
    <property type="protein sequence ID" value="CAD9859114.1"/>
    <property type="molecule type" value="Transcribed_RNA"/>
</dbReference>
<sequence>METNNMTPGQSALCQASRAGDAQKVRHLLKVGYSPSSPNDGTDSSRSSSTELVDPNCINEYGSTPLILASIKGHTPVVALLLEGGANIDFLGPDRWTALHGACFFGHVDTTAYLLKSGAQCQLNSLERLPGWDFDSGVPVEAAQRIQELVFKRPVTPSGPLQVRGNSKGDIDKGRRKSNSYSKDNGESTDRMRIVDDSVIDARNGGSCQTFINNVFNCGGMFGGNK</sequence>
<dbReference type="InterPro" id="IPR002110">
    <property type="entry name" value="Ankyrin_rpt"/>
</dbReference>
<keyword evidence="2 3" id="KW-0040">ANK repeat</keyword>
<feature type="compositionally biased region" description="Polar residues" evidence="4">
    <location>
        <begin position="34"/>
        <end position="51"/>
    </location>
</feature>
<proteinExistence type="predicted"/>
<dbReference type="InterPro" id="IPR036770">
    <property type="entry name" value="Ankyrin_rpt-contain_sf"/>
</dbReference>
<dbReference type="SMART" id="SM00248">
    <property type="entry name" value="ANK"/>
    <property type="match status" value="3"/>
</dbReference>